<name>A0A8H4EMP6_GIGMA</name>
<reference evidence="2 3" key="1">
    <citation type="journal article" date="2019" name="Environ. Microbiol.">
        <title>At the nexus of three kingdoms: the genome of the mycorrhizal fungus Gigaspora margarita provides insights into plant, endobacterial and fungal interactions.</title>
        <authorList>
            <person name="Venice F."/>
            <person name="Ghignone S."/>
            <person name="Salvioli di Fossalunga A."/>
            <person name="Amselem J."/>
            <person name="Novero M."/>
            <person name="Xianan X."/>
            <person name="Sedzielewska Toro K."/>
            <person name="Morin E."/>
            <person name="Lipzen A."/>
            <person name="Grigoriev I.V."/>
            <person name="Henrissat B."/>
            <person name="Martin F.M."/>
            <person name="Bonfante P."/>
        </authorList>
    </citation>
    <scope>NUCLEOTIDE SEQUENCE [LARGE SCALE GENOMIC DNA]</scope>
    <source>
        <strain evidence="2 3">BEG34</strain>
    </source>
</reference>
<dbReference type="EMBL" id="WTPW01000360">
    <property type="protein sequence ID" value="KAF0519656.1"/>
    <property type="molecule type" value="Genomic_DNA"/>
</dbReference>
<dbReference type="OrthoDB" id="2123952at2759"/>
<evidence type="ECO:0000313" key="3">
    <source>
        <dbReference type="Proteomes" id="UP000439903"/>
    </source>
</evidence>
<comment type="caution">
    <text evidence="2">The sequence shown here is derived from an EMBL/GenBank/DDBJ whole genome shotgun (WGS) entry which is preliminary data.</text>
</comment>
<dbReference type="Gene3D" id="4.10.240.10">
    <property type="entry name" value="Zn(2)-C6 fungal-type DNA-binding domain"/>
    <property type="match status" value="1"/>
</dbReference>
<evidence type="ECO:0000313" key="2">
    <source>
        <dbReference type="EMBL" id="KAF0519656.1"/>
    </source>
</evidence>
<dbReference type="Pfam" id="PF00172">
    <property type="entry name" value="Zn_clus"/>
    <property type="match status" value="1"/>
</dbReference>
<dbReference type="PROSITE" id="PS00463">
    <property type="entry name" value="ZN2_CY6_FUNGAL_1"/>
    <property type="match status" value="1"/>
</dbReference>
<keyword evidence="3" id="KW-1185">Reference proteome</keyword>
<dbReference type="GO" id="GO:0008270">
    <property type="term" value="F:zinc ion binding"/>
    <property type="evidence" value="ECO:0007669"/>
    <property type="project" value="InterPro"/>
</dbReference>
<dbReference type="InterPro" id="IPR036864">
    <property type="entry name" value="Zn2-C6_fun-type_DNA-bd_sf"/>
</dbReference>
<dbReference type="CDD" id="cd00067">
    <property type="entry name" value="GAL4"/>
    <property type="match status" value="1"/>
</dbReference>
<feature type="domain" description="Zn(2)-C6 fungal-type" evidence="1">
    <location>
        <begin position="15"/>
        <end position="48"/>
    </location>
</feature>
<sequence length="257" mass="29099">MPKVECKFKGRKLKACDNCRKRKKACIGGKVGIEPCGYCTNSEKECSYVSLMEKDPSSSSAYYNDVDASPPGDQSSLLENVNILRDDQTSLLENVNISRDNIYANLQTNVLQSQCLVGPLLLTVDLQLLASDQTNSQTFPRLPGPINIKISEDYQCSVNSPYTASQTQFDQPLDQYSGNSEYQAYHGVDHQYLNYMAYHQIDRYPNSRSESSRYVMGLIYKSVRKLREDTMRSNVHSPNVSVWPAVHNEIIRDTLKK</sequence>
<dbReference type="PROSITE" id="PS50048">
    <property type="entry name" value="ZN2_CY6_FUNGAL_2"/>
    <property type="match status" value="1"/>
</dbReference>
<dbReference type="SMART" id="SM00066">
    <property type="entry name" value="GAL4"/>
    <property type="match status" value="1"/>
</dbReference>
<evidence type="ECO:0000259" key="1">
    <source>
        <dbReference type="PROSITE" id="PS50048"/>
    </source>
</evidence>
<dbReference type="Proteomes" id="UP000439903">
    <property type="component" value="Unassembled WGS sequence"/>
</dbReference>
<dbReference type="AlphaFoldDB" id="A0A8H4EMP6"/>
<accession>A0A8H4EMP6</accession>
<organism evidence="2 3">
    <name type="scientific">Gigaspora margarita</name>
    <dbReference type="NCBI Taxonomy" id="4874"/>
    <lineage>
        <taxon>Eukaryota</taxon>
        <taxon>Fungi</taxon>
        <taxon>Fungi incertae sedis</taxon>
        <taxon>Mucoromycota</taxon>
        <taxon>Glomeromycotina</taxon>
        <taxon>Glomeromycetes</taxon>
        <taxon>Diversisporales</taxon>
        <taxon>Gigasporaceae</taxon>
        <taxon>Gigaspora</taxon>
    </lineage>
</organism>
<proteinExistence type="predicted"/>
<dbReference type="InterPro" id="IPR001138">
    <property type="entry name" value="Zn2Cys6_DnaBD"/>
</dbReference>
<dbReference type="SUPFAM" id="SSF57701">
    <property type="entry name" value="Zn2/Cys6 DNA-binding domain"/>
    <property type="match status" value="1"/>
</dbReference>
<dbReference type="GO" id="GO:0000981">
    <property type="term" value="F:DNA-binding transcription factor activity, RNA polymerase II-specific"/>
    <property type="evidence" value="ECO:0007669"/>
    <property type="project" value="InterPro"/>
</dbReference>
<protein>
    <recommendedName>
        <fullName evidence="1">Zn(2)-C6 fungal-type domain-containing protein</fullName>
    </recommendedName>
</protein>
<gene>
    <name evidence="2" type="ORF">F8M41_016510</name>
</gene>